<evidence type="ECO:0000256" key="3">
    <source>
        <dbReference type="ARBA" id="ARBA00022722"/>
    </source>
</evidence>
<dbReference type="InterPro" id="IPR001584">
    <property type="entry name" value="Integrase_cat-core"/>
</dbReference>
<evidence type="ECO:0000256" key="2">
    <source>
        <dbReference type="ARBA" id="ARBA00022695"/>
    </source>
</evidence>
<evidence type="ECO:0000256" key="5">
    <source>
        <dbReference type="ARBA" id="ARBA00022801"/>
    </source>
</evidence>
<keyword evidence="3" id="KW-0540">Nuclease</keyword>
<keyword evidence="4" id="KW-0255">Endonuclease</keyword>
<feature type="region of interest" description="Disordered" evidence="7">
    <location>
        <begin position="781"/>
        <end position="811"/>
    </location>
</feature>
<dbReference type="GO" id="GO:0003964">
    <property type="term" value="F:RNA-directed DNA polymerase activity"/>
    <property type="evidence" value="ECO:0007669"/>
    <property type="project" value="UniProtKB-KW"/>
</dbReference>
<evidence type="ECO:0000313" key="11">
    <source>
        <dbReference type="Proteomes" id="UP000230750"/>
    </source>
</evidence>
<protein>
    <recommendedName>
        <fullName evidence="12">Integrase catalytic domain-containing protein</fullName>
    </recommendedName>
</protein>
<dbReference type="Pfam" id="PF00078">
    <property type="entry name" value="RVT_1"/>
    <property type="match status" value="1"/>
</dbReference>
<gene>
    <name evidence="10" type="ORF">BSL78_09735</name>
</gene>
<dbReference type="STRING" id="307972.A0A2G8KZC2"/>
<organism evidence="10 11">
    <name type="scientific">Stichopus japonicus</name>
    <name type="common">Sea cucumber</name>
    <dbReference type="NCBI Taxonomy" id="307972"/>
    <lineage>
        <taxon>Eukaryota</taxon>
        <taxon>Metazoa</taxon>
        <taxon>Echinodermata</taxon>
        <taxon>Eleutherozoa</taxon>
        <taxon>Echinozoa</taxon>
        <taxon>Holothuroidea</taxon>
        <taxon>Aspidochirotacea</taxon>
        <taxon>Aspidochirotida</taxon>
        <taxon>Stichopodidae</taxon>
        <taxon>Apostichopus</taxon>
    </lineage>
</organism>
<evidence type="ECO:0000259" key="8">
    <source>
        <dbReference type="PROSITE" id="PS50878"/>
    </source>
</evidence>
<dbReference type="GO" id="GO:0004519">
    <property type="term" value="F:endonuclease activity"/>
    <property type="evidence" value="ECO:0007669"/>
    <property type="project" value="UniProtKB-KW"/>
</dbReference>
<dbReference type="FunFam" id="3.30.420.10:FF:000063">
    <property type="entry name" value="Retrovirus-related Pol polyprotein from transposon 297-like Protein"/>
    <property type="match status" value="1"/>
</dbReference>
<dbReference type="AlphaFoldDB" id="A0A2G8KZC2"/>
<dbReference type="GO" id="GO:0015074">
    <property type="term" value="P:DNA integration"/>
    <property type="evidence" value="ECO:0007669"/>
    <property type="project" value="InterPro"/>
</dbReference>
<dbReference type="Pfam" id="PF17921">
    <property type="entry name" value="Integrase_H2C2"/>
    <property type="match status" value="1"/>
</dbReference>
<dbReference type="SUPFAM" id="SSF56672">
    <property type="entry name" value="DNA/RNA polymerases"/>
    <property type="match status" value="1"/>
</dbReference>
<dbReference type="OrthoDB" id="775972at2759"/>
<dbReference type="FunFam" id="1.10.340.70:FF:000003">
    <property type="entry name" value="Protein CBG25708"/>
    <property type="match status" value="1"/>
</dbReference>
<dbReference type="InterPro" id="IPR012337">
    <property type="entry name" value="RNaseH-like_sf"/>
</dbReference>
<evidence type="ECO:0000313" key="10">
    <source>
        <dbReference type="EMBL" id="PIK53373.1"/>
    </source>
</evidence>
<feature type="domain" description="Reverse transcriptase" evidence="8">
    <location>
        <begin position="1"/>
        <end position="109"/>
    </location>
</feature>
<dbReference type="InterPro" id="IPR043502">
    <property type="entry name" value="DNA/RNA_pol_sf"/>
</dbReference>
<feature type="domain" description="Integrase catalytic" evidence="9">
    <location>
        <begin position="511"/>
        <end position="660"/>
    </location>
</feature>
<dbReference type="InterPro" id="IPR036397">
    <property type="entry name" value="RNaseH_sf"/>
</dbReference>
<dbReference type="CDD" id="cd09274">
    <property type="entry name" value="RNase_HI_RT_Ty3"/>
    <property type="match status" value="1"/>
</dbReference>
<dbReference type="GO" id="GO:0016787">
    <property type="term" value="F:hydrolase activity"/>
    <property type="evidence" value="ECO:0007669"/>
    <property type="project" value="UniProtKB-KW"/>
</dbReference>
<dbReference type="InterPro" id="IPR000477">
    <property type="entry name" value="RT_dom"/>
</dbReference>
<dbReference type="InterPro" id="IPR050951">
    <property type="entry name" value="Retrovirus_Pol_polyprotein"/>
</dbReference>
<dbReference type="Proteomes" id="UP000230750">
    <property type="component" value="Unassembled WGS sequence"/>
</dbReference>
<dbReference type="PANTHER" id="PTHR37984:SF12">
    <property type="entry name" value="RIBONUCLEASE H"/>
    <property type="match status" value="1"/>
</dbReference>
<feature type="region of interest" description="Disordered" evidence="7">
    <location>
        <begin position="174"/>
        <end position="193"/>
    </location>
</feature>
<evidence type="ECO:0008006" key="12">
    <source>
        <dbReference type="Google" id="ProtNLM"/>
    </source>
</evidence>
<dbReference type="InterPro" id="IPR041588">
    <property type="entry name" value="Integrase_H2C2"/>
</dbReference>
<dbReference type="PROSITE" id="PS50878">
    <property type="entry name" value="RT_POL"/>
    <property type="match status" value="1"/>
</dbReference>
<dbReference type="PANTHER" id="PTHR37984">
    <property type="entry name" value="PROTEIN CBG26694"/>
    <property type="match status" value="1"/>
</dbReference>
<reference evidence="10 11" key="1">
    <citation type="journal article" date="2017" name="PLoS Biol.">
        <title>The sea cucumber genome provides insights into morphological evolution and visceral regeneration.</title>
        <authorList>
            <person name="Zhang X."/>
            <person name="Sun L."/>
            <person name="Yuan J."/>
            <person name="Sun Y."/>
            <person name="Gao Y."/>
            <person name="Zhang L."/>
            <person name="Li S."/>
            <person name="Dai H."/>
            <person name="Hamel J.F."/>
            <person name="Liu C."/>
            <person name="Yu Y."/>
            <person name="Liu S."/>
            <person name="Lin W."/>
            <person name="Guo K."/>
            <person name="Jin S."/>
            <person name="Xu P."/>
            <person name="Storey K.B."/>
            <person name="Huan P."/>
            <person name="Zhang T."/>
            <person name="Zhou Y."/>
            <person name="Zhang J."/>
            <person name="Lin C."/>
            <person name="Li X."/>
            <person name="Xing L."/>
            <person name="Huo D."/>
            <person name="Sun M."/>
            <person name="Wang L."/>
            <person name="Mercier A."/>
            <person name="Li F."/>
            <person name="Yang H."/>
            <person name="Xiang J."/>
        </authorList>
    </citation>
    <scope>NUCLEOTIDE SEQUENCE [LARGE SCALE GENOMIC DNA]</scope>
    <source>
        <strain evidence="10">Shaxun</strain>
        <tissue evidence="10">Muscle</tissue>
    </source>
</reference>
<name>A0A2G8KZC2_STIJA</name>
<keyword evidence="6" id="KW-0695">RNA-directed DNA polymerase</keyword>
<dbReference type="GO" id="GO:0003676">
    <property type="term" value="F:nucleic acid binding"/>
    <property type="evidence" value="ECO:0007669"/>
    <property type="project" value="InterPro"/>
</dbReference>
<evidence type="ECO:0000256" key="4">
    <source>
        <dbReference type="ARBA" id="ARBA00022759"/>
    </source>
</evidence>
<dbReference type="InterPro" id="IPR041373">
    <property type="entry name" value="RT_RNaseH"/>
</dbReference>
<sequence>MLIIGLNWNQKRESIQQSTTHRGLFQYTSLPFGIASAPALFQRTMESLLGDIPMCRPYLDDIIVSGKNPVDHLNNLNKVLDRIEKSGLRLQKSKCEFFKDLVEYLGHILNAQGLRPLQKKMEAIQQAPRPRNQSEPQAYLGLLGYYRKFIPNLSHKIAPLTQLLQKEYVSDKTVKKGKAKSKKPSNPDPKFLWGTEQENAFQESKELLQNDTCLVHFDPAKPIFLQTDASPYGLGAIISHHMPDGSERPIGFASRTLTGSERNYAQYKKEGLSIIFGLKKFHKYLHGKHFTIVTDHKPLVALFGNQKPANPMSSARVARWHMILSAYEFDIIHKSGTNHSNADALSRLPLTNCEETAWLFDRLLPTEREQINLLCDVEKHPVEATEVKRLTDKDPVLSRVRQYILDGWPKQRNLGEDFTPFSQKREELSVEDGIVLWGHRVVIPSDADMRISLIEELHATHPGIVKMKALARSYFWWPAVDRDLERKSKECELCQTHQKQPQPAPVHPWEFPDKPWIRLHIDYVSIQDQDVLKVVDAYSKWIEAVRVNNATANATITVLRRLFATYGLPETIVSDNGTQFVSEEFAQFLSSNNIEYAETAPKHPASNGLAERAVQTVKNGVKKMTRGNLELKLQQVLLRYRITLHATTGQTPSELLFKRRIKTRLDQVRPNLARKVKLQQTGMQQRCNRKAKSREYYEQDPVWAKNFASGPTWLKGVITDILNPSMCVIELDDCRKIRRHYDQIRLRMVPTTDPQSIYPSSEKLLEKKLVVMPNDAAPQIADNDFGMPLRLDNESTKDQRNSARIEPDISQVTKQPLILETSNQQCQPDKPSRVSTRSKTPSVKLKDYIVYK</sequence>
<dbReference type="InterPro" id="IPR043128">
    <property type="entry name" value="Rev_trsase/Diguanyl_cyclase"/>
</dbReference>
<keyword evidence="1" id="KW-0808">Transferase</keyword>
<accession>A0A2G8KZC2</accession>
<dbReference type="Gene3D" id="3.30.420.10">
    <property type="entry name" value="Ribonuclease H-like superfamily/Ribonuclease H"/>
    <property type="match status" value="1"/>
</dbReference>
<evidence type="ECO:0000259" key="9">
    <source>
        <dbReference type="PROSITE" id="PS50994"/>
    </source>
</evidence>
<keyword evidence="11" id="KW-1185">Reference proteome</keyword>
<dbReference type="Pfam" id="PF00665">
    <property type="entry name" value="rve"/>
    <property type="match status" value="1"/>
</dbReference>
<feature type="compositionally biased region" description="Basic and acidic residues" evidence="7">
    <location>
        <begin position="791"/>
        <end position="807"/>
    </location>
</feature>
<comment type="caution">
    <text evidence="10">The sequence shown here is derived from an EMBL/GenBank/DDBJ whole genome shotgun (WGS) entry which is preliminary data.</text>
</comment>
<dbReference type="EMBL" id="MRZV01000290">
    <property type="protein sequence ID" value="PIK53373.1"/>
    <property type="molecule type" value="Genomic_DNA"/>
</dbReference>
<dbReference type="Gene3D" id="3.10.10.10">
    <property type="entry name" value="HIV Type 1 Reverse Transcriptase, subunit A, domain 1"/>
    <property type="match status" value="1"/>
</dbReference>
<dbReference type="PROSITE" id="PS50994">
    <property type="entry name" value="INTEGRASE"/>
    <property type="match status" value="1"/>
</dbReference>
<evidence type="ECO:0000256" key="7">
    <source>
        <dbReference type="SAM" id="MobiDB-lite"/>
    </source>
</evidence>
<dbReference type="SUPFAM" id="SSF53098">
    <property type="entry name" value="Ribonuclease H-like"/>
    <property type="match status" value="1"/>
</dbReference>
<keyword evidence="2" id="KW-0548">Nucleotidyltransferase</keyword>
<keyword evidence="5" id="KW-0378">Hydrolase</keyword>
<dbReference type="Gene3D" id="1.10.340.70">
    <property type="match status" value="1"/>
</dbReference>
<dbReference type="FunFam" id="3.30.70.270:FF:000003">
    <property type="entry name" value="Transposon Ty3-G Gag-Pol polyprotein"/>
    <property type="match status" value="1"/>
</dbReference>
<dbReference type="Pfam" id="PF17917">
    <property type="entry name" value="RT_RNaseH"/>
    <property type="match status" value="1"/>
</dbReference>
<evidence type="ECO:0000256" key="1">
    <source>
        <dbReference type="ARBA" id="ARBA00022679"/>
    </source>
</evidence>
<dbReference type="CDD" id="cd01647">
    <property type="entry name" value="RT_LTR"/>
    <property type="match status" value="1"/>
</dbReference>
<dbReference type="Gene3D" id="3.30.70.270">
    <property type="match status" value="2"/>
</dbReference>
<proteinExistence type="predicted"/>
<dbReference type="FunFam" id="3.30.70.270:FF:000020">
    <property type="entry name" value="Transposon Tf2-6 polyprotein-like Protein"/>
    <property type="match status" value="1"/>
</dbReference>
<evidence type="ECO:0000256" key="6">
    <source>
        <dbReference type="ARBA" id="ARBA00022918"/>
    </source>
</evidence>